<reference evidence="2" key="1">
    <citation type="submission" date="2022-11" db="EMBL/GenBank/DDBJ databases">
        <authorList>
            <person name="Petersen C."/>
        </authorList>
    </citation>
    <scope>NUCLEOTIDE SEQUENCE</scope>
    <source>
        <strain evidence="2">IBT 29864</strain>
    </source>
</reference>
<dbReference type="InterPro" id="IPR000719">
    <property type="entry name" value="Prot_kinase_dom"/>
</dbReference>
<accession>A0A9W9V685</accession>
<dbReference type="SMART" id="SM00220">
    <property type="entry name" value="S_TKc"/>
    <property type="match status" value="1"/>
</dbReference>
<evidence type="ECO:0000313" key="2">
    <source>
        <dbReference type="EMBL" id="KAJ5370257.1"/>
    </source>
</evidence>
<evidence type="ECO:0000259" key="1">
    <source>
        <dbReference type="PROSITE" id="PS50011"/>
    </source>
</evidence>
<dbReference type="OrthoDB" id="5986190at2759"/>
<dbReference type="PROSITE" id="PS00108">
    <property type="entry name" value="PROTEIN_KINASE_ST"/>
    <property type="match status" value="1"/>
</dbReference>
<feature type="domain" description="Protein kinase" evidence="1">
    <location>
        <begin position="168"/>
        <end position="518"/>
    </location>
</feature>
<dbReference type="GeneID" id="81438457"/>
<dbReference type="AlphaFoldDB" id="A0A9W9V685"/>
<gene>
    <name evidence="2" type="ORF">N7496_006349</name>
</gene>
<dbReference type="PROSITE" id="PS50011">
    <property type="entry name" value="PROTEIN_KINASE_DOM"/>
    <property type="match status" value="1"/>
</dbReference>
<dbReference type="InterPro" id="IPR008271">
    <property type="entry name" value="Ser/Thr_kinase_AS"/>
</dbReference>
<dbReference type="SUPFAM" id="SSF56112">
    <property type="entry name" value="Protein kinase-like (PK-like)"/>
    <property type="match status" value="1"/>
</dbReference>
<sequence>MATTNSQKPFYELRNKLHLQFLLKFERRKDDQHRFAPIGTSREVLQPDVLRSLFGSLDWSPPIESDLSEDDFTERIDEQGLHDFLAILLFSSCAVKDVHTFTTELLVTDIFRSSIFTLPTTNGKLKLLFEEKVTRDKFLANQAIFCPVVIHQGKEQRVEDPGRRRLPYLEEKWLAQGGYGTVYKVKVATRHFYDDRNGTANPAPLEVARKDYVISSQFPAASKEHAVLEKILASDRSCENIVENFGSLAIGPDKYSLFMPLAICDLKAYMMDYHDIKPSTTKEKAAIILSAWGLARGLNFLHHEMKTPQGDDLVCYHMDLKPSNILIFQGDDDRKIWKISDFGMARVKLKKKGENIEKERDFNSWFVKRSKPGPEPTPTPTLALHGEGTYLAPESMASISSMKTGSDVWSLGCVISVLFVYLEMGAEGVTRYSEARSNHAKADGVDRFFLRDKGFGPFKSHPVVKNWHERLILSGKQRSSEEGKALKDVLHFLEKDVFRDQSRRCGVGKVGNILQETYNIYSNLEDVDSSRHDQDPTIKQRILGRFLKRRAIPEDGGHIRRWTLKTAHPFKNCEISSDGSLVVFWTDTELTLFTSLSVSSGDGEAHPQAEWSLENEDSNWFWKNVRLTNRFLLASTSGGTFRCYVFDLKRGTSVDASFSHLKCYTPSLPEIVDLAISSDSKLMACILHGREEAPHRALLYIAPVAAPGEYTQMEELNWPATDIVELSFPTNKDIYLIIRPRINIHSQEEKATLVHICLTSKRLESVIFSSQGFGGGADVGLFTTFAPTYLHPSICAVVTKERRLYIQGLEEANHAAAMQADIKSYRILKLMTGWDKGKMFAIGRHVASHNMILLEVQLPTSGTSGVSIRELAQFTGLSYNDQFTERLGYIQGEKYVLLAALMSANQRAIYKVQID</sequence>
<evidence type="ECO:0000313" key="3">
    <source>
        <dbReference type="Proteomes" id="UP001147782"/>
    </source>
</evidence>
<dbReference type="Gene3D" id="1.10.510.10">
    <property type="entry name" value="Transferase(Phosphotransferase) domain 1"/>
    <property type="match status" value="1"/>
</dbReference>
<organism evidence="2 3">
    <name type="scientific">Penicillium cataractarum</name>
    <dbReference type="NCBI Taxonomy" id="2100454"/>
    <lineage>
        <taxon>Eukaryota</taxon>
        <taxon>Fungi</taxon>
        <taxon>Dikarya</taxon>
        <taxon>Ascomycota</taxon>
        <taxon>Pezizomycotina</taxon>
        <taxon>Eurotiomycetes</taxon>
        <taxon>Eurotiomycetidae</taxon>
        <taxon>Eurotiales</taxon>
        <taxon>Aspergillaceae</taxon>
        <taxon>Penicillium</taxon>
    </lineage>
</organism>
<dbReference type="EMBL" id="JAPZBS010000005">
    <property type="protein sequence ID" value="KAJ5370257.1"/>
    <property type="molecule type" value="Genomic_DNA"/>
</dbReference>
<dbReference type="Pfam" id="PF00069">
    <property type="entry name" value="Pkinase"/>
    <property type="match status" value="1"/>
</dbReference>
<dbReference type="Proteomes" id="UP001147782">
    <property type="component" value="Unassembled WGS sequence"/>
</dbReference>
<dbReference type="InterPro" id="IPR051681">
    <property type="entry name" value="Ser/Thr_Kinases-Pseudokinases"/>
</dbReference>
<proteinExistence type="predicted"/>
<dbReference type="PANTHER" id="PTHR44329">
    <property type="entry name" value="SERINE/THREONINE-PROTEIN KINASE TNNI3K-RELATED"/>
    <property type="match status" value="1"/>
</dbReference>
<dbReference type="GO" id="GO:0005524">
    <property type="term" value="F:ATP binding"/>
    <property type="evidence" value="ECO:0007669"/>
    <property type="project" value="InterPro"/>
</dbReference>
<dbReference type="RefSeq" id="XP_056554691.1">
    <property type="nucleotide sequence ID" value="XM_056699278.1"/>
</dbReference>
<reference evidence="2" key="2">
    <citation type="journal article" date="2023" name="IMA Fungus">
        <title>Comparative genomic study of the Penicillium genus elucidates a diverse pangenome and 15 lateral gene transfer events.</title>
        <authorList>
            <person name="Petersen C."/>
            <person name="Sorensen T."/>
            <person name="Nielsen M.R."/>
            <person name="Sondergaard T.E."/>
            <person name="Sorensen J.L."/>
            <person name="Fitzpatrick D.A."/>
            <person name="Frisvad J.C."/>
            <person name="Nielsen K.L."/>
        </authorList>
    </citation>
    <scope>NUCLEOTIDE SEQUENCE</scope>
    <source>
        <strain evidence="2">IBT 29864</strain>
    </source>
</reference>
<dbReference type="GO" id="GO:0004674">
    <property type="term" value="F:protein serine/threonine kinase activity"/>
    <property type="evidence" value="ECO:0007669"/>
    <property type="project" value="TreeGrafter"/>
</dbReference>
<name>A0A9W9V685_9EURO</name>
<comment type="caution">
    <text evidence="2">The sequence shown here is derived from an EMBL/GenBank/DDBJ whole genome shotgun (WGS) entry which is preliminary data.</text>
</comment>
<keyword evidence="3" id="KW-1185">Reference proteome</keyword>
<dbReference type="InterPro" id="IPR011009">
    <property type="entry name" value="Kinase-like_dom_sf"/>
</dbReference>
<protein>
    <recommendedName>
        <fullName evidence="1">Protein kinase domain-containing protein</fullName>
    </recommendedName>
</protein>